<dbReference type="Proteomes" id="UP001055811">
    <property type="component" value="Linkage Group LG03"/>
</dbReference>
<reference evidence="1 2" key="2">
    <citation type="journal article" date="2022" name="Mol. Ecol. Resour.">
        <title>The genomes of chicory, endive, great burdock and yacon provide insights into Asteraceae paleo-polyploidization history and plant inulin production.</title>
        <authorList>
            <person name="Fan W."/>
            <person name="Wang S."/>
            <person name="Wang H."/>
            <person name="Wang A."/>
            <person name="Jiang F."/>
            <person name="Liu H."/>
            <person name="Zhao H."/>
            <person name="Xu D."/>
            <person name="Zhang Y."/>
        </authorList>
    </citation>
    <scope>NUCLEOTIDE SEQUENCE [LARGE SCALE GENOMIC DNA]</scope>
    <source>
        <strain evidence="2">cv. Punajuju</strain>
        <tissue evidence="1">Leaves</tissue>
    </source>
</reference>
<sequence>MAQIPHLSSADPNASLVASSLRIDSSIESSSLSRLLRLYAGVGACPVNQPQKPLWYDTSGSSPSSGYVSITESQLVAIARKAGDPLLIEEVIVAPPKPHEFRIKIICTSLCDSDITFWKLEDPPSIFPRILSHEAVGLSGEFVPNENLGAKGWSGRMSVSLAGPDGRVLDGGLAGMLVAAGPV</sequence>
<organism evidence="1 2">
    <name type="scientific">Cichorium intybus</name>
    <name type="common">Chicory</name>
    <dbReference type="NCBI Taxonomy" id="13427"/>
    <lineage>
        <taxon>Eukaryota</taxon>
        <taxon>Viridiplantae</taxon>
        <taxon>Streptophyta</taxon>
        <taxon>Embryophyta</taxon>
        <taxon>Tracheophyta</taxon>
        <taxon>Spermatophyta</taxon>
        <taxon>Magnoliopsida</taxon>
        <taxon>eudicotyledons</taxon>
        <taxon>Gunneridae</taxon>
        <taxon>Pentapetalae</taxon>
        <taxon>asterids</taxon>
        <taxon>campanulids</taxon>
        <taxon>Asterales</taxon>
        <taxon>Asteraceae</taxon>
        <taxon>Cichorioideae</taxon>
        <taxon>Cichorieae</taxon>
        <taxon>Cichoriinae</taxon>
        <taxon>Cichorium</taxon>
    </lineage>
</organism>
<gene>
    <name evidence="1" type="ORF">L2E82_16067</name>
</gene>
<accession>A0ACB9F460</accession>
<reference evidence="2" key="1">
    <citation type="journal article" date="2022" name="Mol. Ecol. Resour.">
        <title>The genomes of chicory, endive, great burdock and yacon provide insights into Asteraceae palaeo-polyploidization history and plant inulin production.</title>
        <authorList>
            <person name="Fan W."/>
            <person name="Wang S."/>
            <person name="Wang H."/>
            <person name="Wang A."/>
            <person name="Jiang F."/>
            <person name="Liu H."/>
            <person name="Zhao H."/>
            <person name="Xu D."/>
            <person name="Zhang Y."/>
        </authorList>
    </citation>
    <scope>NUCLEOTIDE SEQUENCE [LARGE SCALE GENOMIC DNA]</scope>
    <source>
        <strain evidence="2">cv. Punajuju</strain>
    </source>
</reference>
<keyword evidence="2" id="KW-1185">Reference proteome</keyword>
<comment type="caution">
    <text evidence="1">The sequence shown here is derived from an EMBL/GenBank/DDBJ whole genome shotgun (WGS) entry which is preliminary data.</text>
</comment>
<evidence type="ECO:0000313" key="1">
    <source>
        <dbReference type="EMBL" id="KAI3766019.1"/>
    </source>
</evidence>
<evidence type="ECO:0000313" key="2">
    <source>
        <dbReference type="Proteomes" id="UP001055811"/>
    </source>
</evidence>
<protein>
    <submittedName>
        <fullName evidence="1">Uncharacterized protein</fullName>
    </submittedName>
</protein>
<name>A0ACB9F460_CICIN</name>
<dbReference type="EMBL" id="CM042011">
    <property type="protein sequence ID" value="KAI3766019.1"/>
    <property type="molecule type" value="Genomic_DNA"/>
</dbReference>
<proteinExistence type="predicted"/>